<dbReference type="GO" id="GO:0032259">
    <property type="term" value="P:methylation"/>
    <property type="evidence" value="ECO:0007669"/>
    <property type="project" value="UniProtKB-KW"/>
</dbReference>
<comment type="subcellular location">
    <subcellularLocation>
        <location evidence="1">Cytoplasm</location>
    </subcellularLocation>
</comment>
<proteinExistence type="inferred from homology"/>
<dbReference type="PANTHER" id="PTHR42873:SF1">
    <property type="entry name" value="S-ADENOSYLMETHIONINE-DEPENDENT METHYLTRANSFERASE DOMAIN-CONTAINING PROTEIN"/>
    <property type="match status" value="1"/>
</dbReference>
<dbReference type="SUPFAM" id="SSF53335">
    <property type="entry name" value="S-adenosyl-L-methionine-dependent methyltransferases"/>
    <property type="match status" value="1"/>
</dbReference>
<dbReference type="SUPFAM" id="SSF88697">
    <property type="entry name" value="PUA domain-like"/>
    <property type="match status" value="1"/>
</dbReference>
<evidence type="ECO:0000256" key="1">
    <source>
        <dbReference type="ARBA" id="ARBA00004496"/>
    </source>
</evidence>
<dbReference type="InterPro" id="IPR041532">
    <property type="entry name" value="RlmI-like_PUA"/>
</dbReference>
<dbReference type="CDD" id="cd21153">
    <property type="entry name" value="PUA_RlmI"/>
    <property type="match status" value="1"/>
</dbReference>
<comment type="similarity">
    <text evidence="6">Belongs to the methyltransferase superfamily. RlmI family.</text>
</comment>
<dbReference type="Gene3D" id="3.30.750.80">
    <property type="entry name" value="RNA methyltransferase domain (HRMD) like"/>
    <property type="match status" value="1"/>
</dbReference>
<dbReference type="Pfam" id="PF17785">
    <property type="entry name" value="PUA_3"/>
    <property type="match status" value="1"/>
</dbReference>
<evidence type="ECO:0000256" key="5">
    <source>
        <dbReference type="ARBA" id="ARBA00022691"/>
    </source>
</evidence>
<evidence type="ECO:0000313" key="9">
    <source>
        <dbReference type="EMBL" id="OAM88360.1"/>
    </source>
</evidence>
<evidence type="ECO:0000256" key="2">
    <source>
        <dbReference type="ARBA" id="ARBA00022490"/>
    </source>
</evidence>
<evidence type="ECO:0000259" key="7">
    <source>
        <dbReference type="Pfam" id="PF10672"/>
    </source>
</evidence>
<sequence>MLLRIVEGVMMPRMPAPSAEPALASLKLKPNAKSRALAGHPWVFANEVEALLPAAHDGEVVECRDRAGRALGSGIYNSRSQICWRRLARERVMLDETWLRAAIARAVARRDEMDAVASAEKGPGNGQGGGAAAGDIVARRLVWSESDDLPGVVADQFGDTLVVQIQTLAMEKRRDVLGRLLAEIVSPREIIFRNDATIRRLEGLDMEVSTFSGKPWEPRWMRIDGIDYWLDLQGGQKTGFYLDQRGQHRLVARHARGRRVLDAFCNQGPFALHCARAGAASVLGLDSADDAIGQARRNAGRNGLSAEFAAANVFDFLNDPARRADTWDLIVLDPPPFAKSKSALDGALRGYKEINLRAMQHLAPGGILATYTCSHHMHDAELRQVLAEAAADARRRVRVLEFCHQPADHPVLVTMPESEYLRGYILRVE</sequence>
<dbReference type="GO" id="GO:0005737">
    <property type="term" value="C:cytoplasm"/>
    <property type="evidence" value="ECO:0007669"/>
    <property type="project" value="UniProtKB-SubCell"/>
</dbReference>
<keyword evidence="10" id="KW-1185">Reference proteome</keyword>
<dbReference type="EMBL" id="LRRQ01000137">
    <property type="protein sequence ID" value="OAM88360.1"/>
    <property type="molecule type" value="Genomic_DNA"/>
</dbReference>
<evidence type="ECO:0000256" key="6">
    <source>
        <dbReference type="ARBA" id="ARBA00038091"/>
    </source>
</evidence>
<dbReference type="GO" id="GO:0003723">
    <property type="term" value="F:RNA binding"/>
    <property type="evidence" value="ECO:0007669"/>
    <property type="project" value="InterPro"/>
</dbReference>
<dbReference type="CDD" id="cd02440">
    <property type="entry name" value="AdoMet_MTases"/>
    <property type="match status" value="1"/>
</dbReference>
<dbReference type="InterPro" id="IPR015947">
    <property type="entry name" value="PUA-like_sf"/>
</dbReference>
<evidence type="ECO:0000259" key="8">
    <source>
        <dbReference type="Pfam" id="PF17785"/>
    </source>
</evidence>
<comment type="caution">
    <text evidence="9">The sequence shown here is derived from an EMBL/GenBank/DDBJ whole genome shotgun (WGS) entry which is preliminary data.</text>
</comment>
<feature type="domain" description="S-adenosylmethionine-dependent methyltransferase" evidence="7">
    <location>
        <begin position="208"/>
        <end position="373"/>
    </location>
</feature>
<keyword evidence="5" id="KW-0949">S-adenosyl-L-methionine</keyword>
<dbReference type="Pfam" id="PF10672">
    <property type="entry name" value="Methyltrans_SAM"/>
    <property type="match status" value="1"/>
</dbReference>
<feature type="domain" description="RlmI-like PUA" evidence="8">
    <location>
        <begin position="26"/>
        <end position="89"/>
    </location>
</feature>
<keyword evidence="4" id="KW-0808">Transferase</keyword>
<protein>
    <recommendedName>
        <fullName evidence="11">SAM-dependent methyltransferase</fullName>
    </recommendedName>
</protein>
<keyword evidence="3" id="KW-0489">Methyltransferase</keyword>
<dbReference type="InterPro" id="IPR029063">
    <property type="entry name" value="SAM-dependent_MTases_sf"/>
</dbReference>
<dbReference type="GO" id="GO:0008168">
    <property type="term" value="F:methyltransferase activity"/>
    <property type="evidence" value="ECO:0007669"/>
    <property type="project" value="UniProtKB-KW"/>
</dbReference>
<reference evidence="9 10" key="1">
    <citation type="submission" date="2016-01" db="EMBL/GenBank/DDBJ databases">
        <title>High potential of lignocellulose degradation of a new Verrucomicrobia species.</title>
        <authorList>
            <person name="Wang Y."/>
            <person name="Shi Y."/>
            <person name="Qiu Z."/>
            <person name="Liu S."/>
            <person name="Yang H."/>
        </authorList>
    </citation>
    <scope>NUCLEOTIDE SEQUENCE [LARGE SCALE GENOMIC DNA]</scope>
    <source>
        <strain evidence="9 10">TSB47</strain>
    </source>
</reference>
<dbReference type="InterPro" id="IPR019614">
    <property type="entry name" value="SAM-dep_methyl-trfase"/>
</dbReference>
<evidence type="ECO:0000256" key="4">
    <source>
        <dbReference type="ARBA" id="ARBA00022679"/>
    </source>
</evidence>
<keyword evidence="2" id="KW-0963">Cytoplasm</keyword>
<dbReference type="Gene3D" id="3.40.50.150">
    <property type="entry name" value="Vaccinia Virus protein VP39"/>
    <property type="match status" value="1"/>
</dbReference>
<organism evidence="9 10">
    <name type="scientific">Termitidicoccus mucosus</name>
    <dbReference type="NCBI Taxonomy" id="1184151"/>
    <lineage>
        <taxon>Bacteria</taxon>
        <taxon>Pseudomonadati</taxon>
        <taxon>Verrucomicrobiota</taxon>
        <taxon>Opitutia</taxon>
        <taxon>Opitutales</taxon>
        <taxon>Opitutaceae</taxon>
        <taxon>Termitidicoccus</taxon>
    </lineage>
</organism>
<dbReference type="OrthoDB" id="9805492at2"/>
<dbReference type="Gene3D" id="2.30.130.10">
    <property type="entry name" value="PUA domain"/>
    <property type="match status" value="1"/>
</dbReference>
<gene>
    <name evidence="9" type="ORF">AW736_19550</name>
</gene>
<dbReference type="InterPro" id="IPR036974">
    <property type="entry name" value="PUA_sf"/>
</dbReference>
<dbReference type="AlphaFoldDB" id="A0A178IEE4"/>
<evidence type="ECO:0008006" key="11">
    <source>
        <dbReference type="Google" id="ProtNLM"/>
    </source>
</evidence>
<accession>A0A178IEE4</accession>
<evidence type="ECO:0000313" key="10">
    <source>
        <dbReference type="Proteomes" id="UP000078486"/>
    </source>
</evidence>
<name>A0A178IEE4_9BACT</name>
<dbReference type="CDD" id="cd11572">
    <property type="entry name" value="RlmI_M_like"/>
    <property type="match status" value="1"/>
</dbReference>
<dbReference type="PANTHER" id="PTHR42873">
    <property type="entry name" value="RIBOSOMAL RNA LARGE SUBUNIT METHYLTRANSFERASE"/>
    <property type="match status" value="1"/>
</dbReference>
<dbReference type="PROSITE" id="PS50890">
    <property type="entry name" value="PUA"/>
    <property type="match status" value="1"/>
</dbReference>
<evidence type="ECO:0000256" key="3">
    <source>
        <dbReference type="ARBA" id="ARBA00022603"/>
    </source>
</evidence>
<dbReference type="Proteomes" id="UP000078486">
    <property type="component" value="Unassembled WGS sequence"/>
</dbReference>